<protein>
    <submittedName>
        <fullName evidence="3">Activating transcription factor 7-interacting protein 2 isoform X1</fullName>
    </submittedName>
</protein>
<feature type="domain" description="Activating transcription factor 7-interacting protein Fn3" evidence="1">
    <location>
        <begin position="323"/>
        <end position="425"/>
    </location>
</feature>
<dbReference type="InterPro" id="IPR036116">
    <property type="entry name" value="FN3_sf"/>
</dbReference>
<sequence length="433" mass="49189">MTGSLNSHVEKELRRLKHTVFSNSEREVIKIEDDFCNTEYPIEKEVKQEKSSSVTNGSCNREMSDAAVQTETFDIVKKKETNLQSFYFPQNIKNLIKLRMSQYEAKAIRETVLDKELVPVLNQLQKENKALHTQLNNLRLKINENDKLKRPAEAPSNLYGKKVATEQINFNQSQNPNEILQSIQNNRQQHPPVQLVAPVRQMPPPMHLQKIRPNEPMSNFIIVERGNFPNSIPNPILKNSLGVNTQVVAVNQGPRMTPITPDNRVHRLTSSAQTGGNLVAGNIDGNHFQLLQPPWHSPQQHLCAPLRYPPSYLIRQPLTMLLPHLKANISANGSSIVLTWDYDYDVCGDNYDKYKVKSYNLYAHQSKETYVSLKPNSEWKKIGVVAALALPMACTLSQIAKGHDYHFAVVAVDAHDREGPMSNPCYIRLNMNE</sequence>
<dbReference type="Proteomes" id="UP001652625">
    <property type="component" value="Chromosome 11"/>
</dbReference>
<dbReference type="Pfam" id="PF16794">
    <property type="entry name" value="fn3_4"/>
    <property type="match status" value="1"/>
</dbReference>
<dbReference type="InterPro" id="IPR056565">
    <property type="entry name" value="Fn3_ATF7IP"/>
</dbReference>
<evidence type="ECO:0000259" key="1">
    <source>
        <dbReference type="Pfam" id="PF16794"/>
    </source>
</evidence>
<gene>
    <name evidence="3" type="primary">LOC100208166</name>
</gene>
<proteinExistence type="predicted"/>
<dbReference type="PANTHER" id="PTHR23210:SF26">
    <property type="entry name" value="ACTIVATING TRANSCRIPTION FACTOR 7-INTERACTING PROTEIN 1"/>
    <property type="match status" value="1"/>
</dbReference>
<keyword evidence="2" id="KW-1185">Reference proteome</keyword>
<evidence type="ECO:0000313" key="2">
    <source>
        <dbReference type="Proteomes" id="UP001652625"/>
    </source>
</evidence>
<dbReference type="PANTHER" id="PTHR23210">
    <property type="entry name" value="ACTIVATING TRANSCRIPTION FACTOR 7 INTERACTING PROTEIN"/>
    <property type="match status" value="1"/>
</dbReference>
<dbReference type="InterPro" id="IPR013783">
    <property type="entry name" value="Ig-like_fold"/>
</dbReference>
<dbReference type="GeneID" id="100208166"/>
<reference evidence="3" key="1">
    <citation type="submission" date="2025-08" db="UniProtKB">
        <authorList>
            <consortium name="RefSeq"/>
        </authorList>
    </citation>
    <scope>IDENTIFICATION</scope>
</reference>
<name>A0ABM4CXN7_HYDVU</name>
<evidence type="ECO:0000313" key="3">
    <source>
        <dbReference type="RefSeq" id="XP_065666706.1"/>
    </source>
</evidence>
<dbReference type="SUPFAM" id="SSF49265">
    <property type="entry name" value="Fibronectin type III"/>
    <property type="match status" value="1"/>
</dbReference>
<accession>A0ABM4CXN7</accession>
<organism evidence="2 3">
    <name type="scientific">Hydra vulgaris</name>
    <name type="common">Hydra</name>
    <name type="synonym">Hydra attenuata</name>
    <dbReference type="NCBI Taxonomy" id="6087"/>
    <lineage>
        <taxon>Eukaryota</taxon>
        <taxon>Metazoa</taxon>
        <taxon>Cnidaria</taxon>
        <taxon>Hydrozoa</taxon>
        <taxon>Hydroidolina</taxon>
        <taxon>Anthoathecata</taxon>
        <taxon>Aplanulata</taxon>
        <taxon>Hydridae</taxon>
        <taxon>Hydra</taxon>
    </lineage>
</organism>
<dbReference type="InterPro" id="IPR026085">
    <property type="entry name" value="ATF7-int"/>
</dbReference>
<dbReference type="RefSeq" id="XP_065666706.1">
    <property type="nucleotide sequence ID" value="XM_065810634.1"/>
</dbReference>
<dbReference type="Gene3D" id="2.60.40.10">
    <property type="entry name" value="Immunoglobulins"/>
    <property type="match status" value="1"/>
</dbReference>